<dbReference type="AlphaFoldDB" id="A0AAV4J6T1"/>
<accession>A0AAV4J6T1</accession>
<reference evidence="1 2" key="1">
    <citation type="journal article" date="2021" name="Elife">
        <title>Chloroplast acquisition without the gene transfer in kleptoplastic sea slugs, Plakobranchus ocellatus.</title>
        <authorList>
            <person name="Maeda T."/>
            <person name="Takahashi S."/>
            <person name="Yoshida T."/>
            <person name="Shimamura S."/>
            <person name="Takaki Y."/>
            <person name="Nagai Y."/>
            <person name="Toyoda A."/>
            <person name="Suzuki Y."/>
            <person name="Arimoto A."/>
            <person name="Ishii H."/>
            <person name="Satoh N."/>
            <person name="Nishiyama T."/>
            <person name="Hasebe M."/>
            <person name="Maruyama T."/>
            <person name="Minagawa J."/>
            <person name="Obokata J."/>
            <person name="Shigenobu S."/>
        </authorList>
    </citation>
    <scope>NUCLEOTIDE SEQUENCE [LARGE SCALE GENOMIC DNA]</scope>
</reference>
<protein>
    <submittedName>
        <fullName evidence="1">Uncharacterized protein</fullName>
    </submittedName>
</protein>
<comment type="caution">
    <text evidence="1">The sequence shown here is derived from an EMBL/GenBank/DDBJ whole genome shotgun (WGS) entry which is preliminary data.</text>
</comment>
<gene>
    <name evidence="1" type="ORF">ElyMa_003255200</name>
</gene>
<name>A0AAV4J6T1_9GAST</name>
<evidence type="ECO:0000313" key="1">
    <source>
        <dbReference type="EMBL" id="GFS18075.1"/>
    </source>
</evidence>
<keyword evidence="2" id="KW-1185">Reference proteome</keyword>
<proteinExistence type="predicted"/>
<organism evidence="1 2">
    <name type="scientific">Elysia marginata</name>
    <dbReference type="NCBI Taxonomy" id="1093978"/>
    <lineage>
        <taxon>Eukaryota</taxon>
        <taxon>Metazoa</taxon>
        <taxon>Spiralia</taxon>
        <taxon>Lophotrochozoa</taxon>
        <taxon>Mollusca</taxon>
        <taxon>Gastropoda</taxon>
        <taxon>Heterobranchia</taxon>
        <taxon>Euthyneura</taxon>
        <taxon>Panpulmonata</taxon>
        <taxon>Sacoglossa</taxon>
        <taxon>Placobranchoidea</taxon>
        <taxon>Plakobranchidae</taxon>
        <taxon>Elysia</taxon>
    </lineage>
</organism>
<evidence type="ECO:0000313" key="2">
    <source>
        <dbReference type="Proteomes" id="UP000762676"/>
    </source>
</evidence>
<sequence>MRILSVFKGVNMFPQQSIERSETVKEYVNKNRVPVVAYWAQFRTKYVITWGTQTNRVIKTMSNHKTLPHLIKSLIEHHKITEIKTAQDVVEDMLTMK</sequence>
<dbReference type="Proteomes" id="UP000762676">
    <property type="component" value="Unassembled WGS sequence"/>
</dbReference>
<dbReference type="EMBL" id="BMAT01006688">
    <property type="protein sequence ID" value="GFS18075.1"/>
    <property type="molecule type" value="Genomic_DNA"/>
</dbReference>